<keyword evidence="11" id="KW-1185">Reference proteome</keyword>
<dbReference type="PANTHER" id="PTHR31313:SF4">
    <property type="entry name" value="CONIDIAL DEVELOPMENT PROTEIN FLUFFY"/>
    <property type="match status" value="1"/>
</dbReference>
<dbReference type="InterPro" id="IPR001138">
    <property type="entry name" value="Zn2Cys6_DnaBD"/>
</dbReference>
<evidence type="ECO:0000259" key="9">
    <source>
        <dbReference type="PROSITE" id="PS50048"/>
    </source>
</evidence>
<gene>
    <name evidence="10" type="ORF">B0J15DRAFT_516500</name>
</gene>
<dbReference type="GO" id="GO:0008270">
    <property type="term" value="F:zinc ion binding"/>
    <property type="evidence" value="ECO:0007669"/>
    <property type="project" value="InterPro"/>
</dbReference>
<proteinExistence type="predicted"/>
<reference evidence="10" key="1">
    <citation type="journal article" date="2021" name="Nat. Commun.">
        <title>Genetic determinants of endophytism in the Arabidopsis root mycobiome.</title>
        <authorList>
            <person name="Mesny F."/>
            <person name="Miyauchi S."/>
            <person name="Thiergart T."/>
            <person name="Pickel B."/>
            <person name="Atanasova L."/>
            <person name="Karlsson M."/>
            <person name="Huettel B."/>
            <person name="Barry K.W."/>
            <person name="Haridas S."/>
            <person name="Chen C."/>
            <person name="Bauer D."/>
            <person name="Andreopoulos W."/>
            <person name="Pangilinan J."/>
            <person name="LaButti K."/>
            <person name="Riley R."/>
            <person name="Lipzen A."/>
            <person name="Clum A."/>
            <person name="Drula E."/>
            <person name="Henrissat B."/>
            <person name="Kohler A."/>
            <person name="Grigoriev I.V."/>
            <person name="Martin F.M."/>
            <person name="Hacquard S."/>
        </authorList>
    </citation>
    <scope>NUCLEOTIDE SEQUENCE</scope>
    <source>
        <strain evidence="10">FSSC 5 MPI-SDFR-AT-0091</strain>
    </source>
</reference>
<dbReference type="SMART" id="SM00066">
    <property type="entry name" value="GAL4"/>
    <property type="match status" value="1"/>
</dbReference>
<feature type="compositionally biased region" description="Low complexity" evidence="8">
    <location>
        <begin position="29"/>
        <end position="47"/>
    </location>
</feature>
<keyword evidence="5" id="KW-0238">DNA-binding</keyword>
<dbReference type="PROSITE" id="PS00463">
    <property type="entry name" value="ZN2_CY6_FUNGAL_1"/>
    <property type="match status" value="1"/>
</dbReference>
<dbReference type="GO" id="GO:0005634">
    <property type="term" value="C:nucleus"/>
    <property type="evidence" value="ECO:0007669"/>
    <property type="project" value="UniProtKB-SubCell"/>
</dbReference>
<evidence type="ECO:0000313" key="11">
    <source>
        <dbReference type="Proteomes" id="UP000736672"/>
    </source>
</evidence>
<keyword evidence="2" id="KW-0479">Metal-binding</keyword>
<dbReference type="Pfam" id="PF00172">
    <property type="entry name" value="Zn_clus"/>
    <property type="match status" value="1"/>
</dbReference>
<sequence length="617" mass="68285">MKASLGPTLQGPDQHSSSTGAETRPAVPSEESAASALSSTANSASSAPIGNPRRSKRSRNFDAVTPRACTECRKKRAKCDGQKPCGRCNARNIECIYIPFEHVSKAVLRREIDSLRERQRASDRLIAALVRPVLEDEILSRLRDGQSVESIAERLGESVRPGFSTLPAFCRDVPQLSMYNCSQSRSSSTSNSHSNAMRWKDDMRNLEWADIGRLPTCLVALGEPEIGSVYGTWTSVTSDINLVHHLLALYFCWEYPTFAPLSKEHFLRDFREGRHRYCSPMLVNALLALGCRFSSNPVVRLIPDNHLTSGDHFFQEALRFFYQAPDHHSLTTIQALGIMSVRESSCGRHSMSRYYAGQSIRLALEMGLHRVWSLATNSLPHLSRFPQFPPKRSKIKNIEESLWIPYMDNGALLQHVCAQASNVLSVFTCVSELSELVHRSLYLLNSPGNPYTMKEIVSLYTSYLECNSMYYQFAVLSLFRSSIKIDTAQPRISPPVICSQAANAIQSLVKSFSLLYSLRMAPSFMSHLLLASASMSVAVDAVPEGFGIRETEAASTVSPYVPEAITRGMAGLSELAPTQQSAEQALNILRGLVEKWGISSTSTAHTSSSGLNSKEQD</sequence>
<dbReference type="GO" id="GO:0003677">
    <property type="term" value="F:DNA binding"/>
    <property type="evidence" value="ECO:0007669"/>
    <property type="project" value="UniProtKB-KW"/>
</dbReference>
<organism evidence="10 11">
    <name type="scientific">Fusarium solani</name>
    <name type="common">Filamentous fungus</name>
    <dbReference type="NCBI Taxonomy" id="169388"/>
    <lineage>
        <taxon>Eukaryota</taxon>
        <taxon>Fungi</taxon>
        <taxon>Dikarya</taxon>
        <taxon>Ascomycota</taxon>
        <taxon>Pezizomycotina</taxon>
        <taxon>Sordariomycetes</taxon>
        <taxon>Hypocreomycetidae</taxon>
        <taxon>Hypocreales</taxon>
        <taxon>Nectriaceae</taxon>
        <taxon>Fusarium</taxon>
        <taxon>Fusarium solani species complex</taxon>
    </lineage>
</organism>
<feature type="region of interest" description="Disordered" evidence="8">
    <location>
        <begin position="1"/>
        <end position="61"/>
    </location>
</feature>
<feature type="domain" description="Zn(2)-C6 fungal-type" evidence="9">
    <location>
        <begin position="68"/>
        <end position="97"/>
    </location>
</feature>
<dbReference type="InterPro" id="IPR051615">
    <property type="entry name" value="Transcr_Regulatory_Elem"/>
</dbReference>
<evidence type="ECO:0000256" key="2">
    <source>
        <dbReference type="ARBA" id="ARBA00022723"/>
    </source>
</evidence>
<dbReference type="PANTHER" id="PTHR31313">
    <property type="entry name" value="TY1 ENHANCER ACTIVATOR"/>
    <property type="match status" value="1"/>
</dbReference>
<dbReference type="GO" id="GO:0006351">
    <property type="term" value="P:DNA-templated transcription"/>
    <property type="evidence" value="ECO:0007669"/>
    <property type="project" value="InterPro"/>
</dbReference>
<keyword evidence="3" id="KW-0862">Zinc</keyword>
<dbReference type="CDD" id="cd00067">
    <property type="entry name" value="GAL4"/>
    <property type="match status" value="1"/>
</dbReference>
<keyword evidence="7" id="KW-0539">Nucleus</keyword>
<dbReference type="Proteomes" id="UP000736672">
    <property type="component" value="Unassembled WGS sequence"/>
</dbReference>
<evidence type="ECO:0000256" key="1">
    <source>
        <dbReference type="ARBA" id="ARBA00004123"/>
    </source>
</evidence>
<protein>
    <recommendedName>
        <fullName evidence="9">Zn(2)-C6 fungal-type domain-containing protein</fullName>
    </recommendedName>
</protein>
<comment type="subcellular location">
    <subcellularLocation>
        <location evidence="1">Nucleus</location>
    </subcellularLocation>
</comment>
<evidence type="ECO:0000256" key="5">
    <source>
        <dbReference type="ARBA" id="ARBA00023125"/>
    </source>
</evidence>
<evidence type="ECO:0000256" key="4">
    <source>
        <dbReference type="ARBA" id="ARBA00023015"/>
    </source>
</evidence>
<evidence type="ECO:0000256" key="6">
    <source>
        <dbReference type="ARBA" id="ARBA00023163"/>
    </source>
</evidence>
<feature type="compositionally biased region" description="Polar residues" evidence="8">
    <location>
        <begin position="11"/>
        <end position="21"/>
    </location>
</feature>
<dbReference type="AlphaFoldDB" id="A0A9P9GF33"/>
<name>A0A9P9GF33_FUSSL</name>
<dbReference type="EMBL" id="JAGTJS010000022">
    <property type="protein sequence ID" value="KAH7237916.1"/>
    <property type="molecule type" value="Genomic_DNA"/>
</dbReference>
<dbReference type="GO" id="GO:0000981">
    <property type="term" value="F:DNA-binding transcription factor activity, RNA polymerase II-specific"/>
    <property type="evidence" value="ECO:0007669"/>
    <property type="project" value="InterPro"/>
</dbReference>
<evidence type="ECO:0000256" key="3">
    <source>
        <dbReference type="ARBA" id="ARBA00022833"/>
    </source>
</evidence>
<dbReference type="Pfam" id="PF04082">
    <property type="entry name" value="Fungal_trans"/>
    <property type="match status" value="1"/>
</dbReference>
<accession>A0A9P9GF33</accession>
<dbReference type="CDD" id="cd12148">
    <property type="entry name" value="fungal_TF_MHR"/>
    <property type="match status" value="1"/>
</dbReference>
<comment type="caution">
    <text evidence="10">The sequence shown here is derived from an EMBL/GenBank/DDBJ whole genome shotgun (WGS) entry which is preliminary data.</text>
</comment>
<keyword evidence="4" id="KW-0805">Transcription regulation</keyword>
<dbReference type="Gene3D" id="4.10.240.10">
    <property type="entry name" value="Zn(2)-C6 fungal-type DNA-binding domain"/>
    <property type="match status" value="1"/>
</dbReference>
<evidence type="ECO:0000256" key="8">
    <source>
        <dbReference type="SAM" id="MobiDB-lite"/>
    </source>
</evidence>
<dbReference type="SUPFAM" id="SSF57701">
    <property type="entry name" value="Zn2/Cys6 DNA-binding domain"/>
    <property type="match status" value="1"/>
</dbReference>
<dbReference type="PROSITE" id="PS50048">
    <property type="entry name" value="ZN2_CY6_FUNGAL_2"/>
    <property type="match status" value="1"/>
</dbReference>
<evidence type="ECO:0000313" key="10">
    <source>
        <dbReference type="EMBL" id="KAH7237916.1"/>
    </source>
</evidence>
<keyword evidence="6" id="KW-0804">Transcription</keyword>
<dbReference type="InterPro" id="IPR036864">
    <property type="entry name" value="Zn2-C6_fun-type_DNA-bd_sf"/>
</dbReference>
<dbReference type="OrthoDB" id="2123952at2759"/>
<dbReference type="InterPro" id="IPR007219">
    <property type="entry name" value="XnlR_reg_dom"/>
</dbReference>
<evidence type="ECO:0000256" key="7">
    <source>
        <dbReference type="ARBA" id="ARBA00023242"/>
    </source>
</evidence>